<sequence>MSRREKGDKSLSIQVLRTTGFETIYKTSLPERKSILLKTFIDERLNRVDVFGLVELIEVGAAAKIENIKEADQILNTVSTYLSAPGELILKSLTGYGDIKSTKNIDRLRQAVKVVLEIKDQMNKLKKEETFEGKNNYIQRFINDLTNQIGQPTSDLEAKWSLMPVNGYGYNDALVKGRSDAEIALFYLEQNDKEKLLRQILSQIMAPDEKDEIQRIAHLPVFIIEQFQSSKEPNLFWDRQYGGASLRKIFAEEDPKNKKSLFLVFLNHVPRGDMFWHCIIDLCLFGEFGSVDEDGIHKTDNSATILGLQHAIASDLFINQPGNSQEVRNLLTVLAELKIPFNLLLSTLETSYYYYLTYISKEEQIFPDEIIEEFLETKDSLPMIFTDEIVDWYLKKNLEKIQAYLLANAPSEQMKNEIRQWARDKKKSNFTESHTAEILRSIRYLIGDKLWDLLFIDSQKKQRTEEIINDITSSVLERELWPEEEIYRVEKFEKGSLPYMLGISNIIFKFNPDHPEIMAAAIQLREPRSIAIIASIKKNENQLEISFSIDSKENKEILQLLELLVAVELEDNLADIKSEDGLKEEIGTPLRERSGELALIRRNLPAERTRATDETSDEISSGSLAERLNTRAVIKDREFKPRRVECHARHLSGALNYLQAIDNYLLFVSQHNIDQLSEKESLEYDSLVTDLRMTLGQMDTISDRKEELIPSLPDRVRKKIILVKDPLDGRERFIHTWVMAHVSPALDSLKAQDLWSYYAQYIKDNPGPRSAVYNPLLVEISK</sequence>
<gene>
    <name evidence="1" type="ORF">COW98_02055</name>
</gene>
<dbReference type="EMBL" id="PCTB01000040">
    <property type="protein sequence ID" value="PIP62792.1"/>
    <property type="molecule type" value="Genomic_DNA"/>
</dbReference>
<evidence type="ECO:0000313" key="1">
    <source>
        <dbReference type="EMBL" id="PIP62792.1"/>
    </source>
</evidence>
<protein>
    <submittedName>
        <fullName evidence="1">Uncharacterized protein</fullName>
    </submittedName>
</protein>
<dbReference type="Proteomes" id="UP000231021">
    <property type="component" value="Unassembled WGS sequence"/>
</dbReference>
<reference evidence="1 2" key="1">
    <citation type="submission" date="2017-09" db="EMBL/GenBank/DDBJ databases">
        <title>Depth-based differentiation of microbial function through sediment-hosted aquifers and enrichment of novel symbionts in the deep terrestrial subsurface.</title>
        <authorList>
            <person name="Probst A.J."/>
            <person name="Ladd B."/>
            <person name="Jarett J.K."/>
            <person name="Geller-Mcgrath D.E."/>
            <person name="Sieber C.M."/>
            <person name="Emerson J.B."/>
            <person name="Anantharaman K."/>
            <person name="Thomas B.C."/>
            <person name="Malmstrom R."/>
            <person name="Stieglmeier M."/>
            <person name="Klingl A."/>
            <person name="Woyke T."/>
            <person name="Ryan C.M."/>
            <person name="Banfield J.F."/>
        </authorList>
    </citation>
    <scope>NUCLEOTIDE SEQUENCE [LARGE SCALE GENOMIC DNA]</scope>
    <source>
        <strain evidence="1">CG22_combo_CG10-13_8_21_14_all_35_9</strain>
    </source>
</reference>
<comment type="caution">
    <text evidence="1">The sequence shown here is derived from an EMBL/GenBank/DDBJ whole genome shotgun (WGS) entry which is preliminary data.</text>
</comment>
<accession>A0A2H0BYP8</accession>
<proteinExistence type="predicted"/>
<evidence type="ECO:0000313" key="2">
    <source>
        <dbReference type="Proteomes" id="UP000231021"/>
    </source>
</evidence>
<organism evidence="1 2">
    <name type="scientific">Candidatus Roizmanbacteria bacterium CG22_combo_CG10-13_8_21_14_all_35_9</name>
    <dbReference type="NCBI Taxonomy" id="1974861"/>
    <lineage>
        <taxon>Bacteria</taxon>
        <taxon>Candidatus Roizmaniibacteriota</taxon>
    </lineage>
</organism>
<dbReference type="AlphaFoldDB" id="A0A2H0BYP8"/>
<name>A0A2H0BYP8_9BACT</name>